<keyword evidence="1" id="KW-0732">Signal</keyword>
<feature type="chain" id="PRO_5046165077" evidence="1">
    <location>
        <begin position="32"/>
        <end position="412"/>
    </location>
</feature>
<evidence type="ECO:0000313" key="2">
    <source>
        <dbReference type="EMBL" id="MFD0987393.1"/>
    </source>
</evidence>
<feature type="signal peptide" evidence="1">
    <location>
        <begin position="1"/>
        <end position="31"/>
    </location>
</feature>
<protein>
    <submittedName>
        <fullName evidence="2">OprO/OprP family phosphate-selective porin</fullName>
    </submittedName>
</protein>
<accession>A0ABW3JC68</accession>
<evidence type="ECO:0000256" key="1">
    <source>
        <dbReference type="SAM" id="SignalP"/>
    </source>
</evidence>
<dbReference type="Pfam" id="PF07396">
    <property type="entry name" value="Porin_O_P"/>
    <property type="match status" value="1"/>
</dbReference>
<proteinExistence type="predicted"/>
<dbReference type="EMBL" id="JBHTJO010000001">
    <property type="protein sequence ID" value="MFD0987393.1"/>
    <property type="molecule type" value="Genomic_DNA"/>
</dbReference>
<comment type="caution">
    <text evidence="2">The sequence shown here is derived from an EMBL/GenBank/DDBJ whole genome shotgun (WGS) entry which is preliminary data.</text>
</comment>
<dbReference type="Proteomes" id="UP001597102">
    <property type="component" value="Unassembled WGS sequence"/>
</dbReference>
<evidence type="ECO:0000313" key="3">
    <source>
        <dbReference type="Proteomes" id="UP001597102"/>
    </source>
</evidence>
<dbReference type="RefSeq" id="WP_379089278.1">
    <property type="nucleotide sequence ID" value="NZ_JBHTJO010000001.1"/>
</dbReference>
<reference evidence="3" key="1">
    <citation type="journal article" date="2019" name="Int. J. Syst. Evol. Microbiol.">
        <title>The Global Catalogue of Microorganisms (GCM) 10K type strain sequencing project: providing services to taxonomists for standard genome sequencing and annotation.</title>
        <authorList>
            <consortium name="The Broad Institute Genomics Platform"/>
            <consortium name="The Broad Institute Genome Sequencing Center for Infectious Disease"/>
            <person name="Wu L."/>
            <person name="Ma J."/>
        </authorList>
    </citation>
    <scope>NUCLEOTIDE SEQUENCE [LARGE SCALE GENOMIC DNA]</scope>
    <source>
        <strain evidence="3">CCUG 61697</strain>
    </source>
</reference>
<dbReference type="InterPro" id="IPR023614">
    <property type="entry name" value="Porin_dom_sf"/>
</dbReference>
<dbReference type="SUPFAM" id="SSF56935">
    <property type="entry name" value="Porins"/>
    <property type="match status" value="1"/>
</dbReference>
<organism evidence="2 3">
    <name type="scientific">Methyloligella solikamskensis</name>
    <dbReference type="NCBI Taxonomy" id="1177756"/>
    <lineage>
        <taxon>Bacteria</taxon>
        <taxon>Pseudomonadati</taxon>
        <taxon>Pseudomonadota</taxon>
        <taxon>Alphaproteobacteria</taxon>
        <taxon>Hyphomicrobiales</taxon>
        <taxon>Hyphomicrobiaceae</taxon>
        <taxon>Methyloligella</taxon>
    </lineage>
</organism>
<keyword evidence="3" id="KW-1185">Reference proteome</keyword>
<dbReference type="InterPro" id="IPR010870">
    <property type="entry name" value="Porin_O/P"/>
</dbReference>
<dbReference type="Gene3D" id="2.40.160.10">
    <property type="entry name" value="Porin"/>
    <property type="match status" value="1"/>
</dbReference>
<sequence length="412" mass="45642">MIGGLGKMNRMLLAGVCAVALLATGVTAAKAGDDEDLDLKVKWKGAPEFSSKDGAFKFKVRGRIMVDYTNADQDFAITGEPDVDATELRRGRLGVEGVVYHDVKYKFEYDFAGDGEVTDAYLQYKGLPVDITLGQFKTPNSLEEQTSSRFITFMERAAITDAFDLERQLGAGLSYKKEQWTAAAGIFGRNIADEANEEGTTFAARVTAAPILTDRRVVHLGASYRSRDNGDYEDLGLYRYRQRAADFHLTDRFVNTGQIGESDDLWGLESAVVLGSFSLQGEYMQLTSEVPADIDFSTHSPTYDGWYLSASYFLTGEMRNYDEGEFDRVHVNHPVNEGGWGAWQIAGRYDTIDLSEGGCEECGEQNTWLIGVNWHLNDYTRLMLNVNQSEIDGGINDGADITGVGLRAQVDW</sequence>
<gene>
    <name evidence="2" type="ORF">ACFQ2F_09830</name>
</gene>
<name>A0ABW3JC68_9HYPH</name>